<gene>
    <name evidence="1" type="ORF">I4F81_001113</name>
</gene>
<dbReference type="Proteomes" id="UP000798662">
    <property type="component" value="Chromosome 1"/>
</dbReference>
<reference evidence="1" key="1">
    <citation type="submission" date="2019-11" db="EMBL/GenBank/DDBJ databases">
        <title>Nori genome reveals adaptations in red seaweeds to the harsh intertidal environment.</title>
        <authorList>
            <person name="Wang D."/>
            <person name="Mao Y."/>
        </authorList>
    </citation>
    <scope>NUCLEOTIDE SEQUENCE</scope>
    <source>
        <tissue evidence="1">Gametophyte</tissue>
    </source>
</reference>
<sequence length="199" mass="22520">MLWRRRRGPGRSRQWLQGGPAPRGSLGRSRSDGHGQRRWRWRRRRRWWWWWRRRAWRRGGFAAQGTGGRRGARRGGGHPRHAQDIATKGRCCCAVGLHGPGYWAKHCGTSGGGLRSEGAFWCPSCFTRERVREHAGGVHQSRSGPPLWDNRQQRHCDASGRKGGWGVRKAGAPTEAPRRGHVSASTCRDDIQLTTAHAL</sequence>
<protein>
    <submittedName>
        <fullName evidence="1">Uncharacterized protein</fullName>
    </submittedName>
</protein>
<accession>A0ACC3BKR8</accession>
<keyword evidence="2" id="KW-1185">Reference proteome</keyword>
<evidence type="ECO:0000313" key="2">
    <source>
        <dbReference type="Proteomes" id="UP000798662"/>
    </source>
</evidence>
<name>A0ACC3BKR8_PYRYE</name>
<comment type="caution">
    <text evidence="1">The sequence shown here is derived from an EMBL/GenBank/DDBJ whole genome shotgun (WGS) entry which is preliminary data.</text>
</comment>
<evidence type="ECO:0000313" key="1">
    <source>
        <dbReference type="EMBL" id="KAK1858512.1"/>
    </source>
</evidence>
<dbReference type="EMBL" id="CM020618">
    <property type="protein sequence ID" value="KAK1858512.1"/>
    <property type="molecule type" value="Genomic_DNA"/>
</dbReference>
<organism evidence="1 2">
    <name type="scientific">Pyropia yezoensis</name>
    <name type="common">Susabi-nori</name>
    <name type="synonym">Porphyra yezoensis</name>
    <dbReference type="NCBI Taxonomy" id="2788"/>
    <lineage>
        <taxon>Eukaryota</taxon>
        <taxon>Rhodophyta</taxon>
        <taxon>Bangiophyceae</taxon>
        <taxon>Bangiales</taxon>
        <taxon>Bangiaceae</taxon>
        <taxon>Pyropia</taxon>
    </lineage>
</organism>
<proteinExistence type="predicted"/>